<dbReference type="AlphaFoldDB" id="A0A3Q1FDD2"/>
<proteinExistence type="predicted"/>
<accession>A0A3Q1FDD2</accession>
<evidence type="ECO:0000313" key="2">
    <source>
        <dbReference type="Proteomes" id="UP000257200"/>
    </source>
</evidence>
<organism evidence="1 2">
    <name type="scientific">Acanthochromis polyacanthus</name>
    <name type="common">spiny chromis</name>
    <dbReference type="NCBI Taxonomy" id="80966"/>
    <lineage>
        <taxon>Eukaryota</taxon>
        <taxon>Metazoa</taxon>
        <taxon>Chordata</taxon>
        <taxon>Craniata</taxon>
        <taxon>Vertebrata</taxon>
        <taxon>Euteleostomi</taxon>
        <taxon>Actinopterygii</taxon>
        <taxon>Neopterygii</taxon>
        <taxon>Teleostei</taxon>
        <taxon>Neoteleostei</taxon>
        <taxon>Acanthomorphata</taxon>
        <taxon>Ovalentaria</taxon>
        <taxon>Pomacentridae</taxon>
        <taxon>Acanthochromis</taxon>
    </lineage>
</organism>
<reference evidence="1" key="2">
    <citation type="submission" date="2025-09" db="UniProtKB">
        <authorList>
            <consortium name="Ensembl"/>
        </authorList>
    </citation>
    <scope>IDENTIFICATION</scope>
</reference>
<sequence>VPFFQEHTAAASDLVQGLSMEIRVSVKLRQCEGHLRTSTSTDGVSVLTARTDSPDDARLMLTLRG</sequence>
<dbReference type="Ensembl" id="ENSAPOT00000024678.1">
    <property type="protein sequence ID" value="ENSAPOP00000015856.1"/>
    <property type="gene ID" value="ENSAPOG00000018923.1"/>
</dbReference>
<protein>
    <submittedName>
        <fullName evidence="1">Uncharacterized protein</fullName>
    </submittedName>
</protein>
<evidence type="ECO:0000313" key="1">
    <source>
        <dbReference type="Ensembl" id="ENSAPOP00000015856.1"/>
    </source>
</evidence>
<name>A0A3Q1FDD2_9TELE</name>
<dbReference type="InParanoid" id="A0A3Q1FDD2"/>
<reference evidence="1" key="1">
    <citation type="submission" date="2025-08" db="UniProtKB">
        <authorList>
            <consortium name="Ensembl"/>
        </authorList>
    </citation>
    <scope>IDENTIFICATION</scope>
</reference>
<dbReference type="Proteomes" id="UP000257200">
    <property type="component" value="Unplaced"/>
</dbReference>
<keyword evidence="2" id="KW-1185">Reference proteome</keyword>